<evidence type="ECO:0000313" key="5">
    <source>
        <dbReference type="EMBL" id="TDR56153.1"/>
    </source>
</evidence>
<organism evidence="5 6">
    <name type="scientific">Halomonas ventosae</name>
    <dbReference type="NCBI Taxonomy" id="229007"/>
    <lineage>
        <taxon>Bacteria</taxon>
        <taxon>Pseudomonadati</taxon>
        <taxon>Pseudomonadota</taxon>
        <taxon>Gammaproteobacteria</taxon>
        <taxon>Oceanospirillales</taxon>
        <taxon>Halomonadaceae</taxon>
        <taxon>Halomonas</taxon>
    </lineage>
</organism>
<evidence type="ECO:0000256" key="2">
    <source>
        <dbReference type="ARBA" id="ARBA00022679"/>
    </source>
</evidence>
<dbReference type="AlphaFoldDB" id="A0A4R6ZTN4"/>
<evidence type="ECO:0000313" key="6">
    <source>
        <dbReference type="Proteomes" id="UP000295212"/>
    </source>
</evidence>
<dbReference type="Proteomes" id="UP000295212">
    <property type="component" value="Unassembled WGS sequence"/>
</dbReference>
<evidence type="ECO:0000256" key="3">
    <source>
        <dbReference type="ARBA" id="ARBA00022777"/>
    </source>
</evidence>
<dbReference type="Gene3D" id="3.40.1190.20">
    <property type="match status" value="1"/>
</dbReference>
<dbReference type="Pfam" id="PF00294">
    <property type="entry name" value="PfkB"/>
    <property type="match status" value="1"/>
</dbReference>
<keyword evidence="2" id="KW-0808">Transferase</keyword>
<dbReference type="PROSITE" id="PS00584">
    <property type="entry name" value="PFKB_KINASES_2"/>
    <property type="match status" value="1"/>
</dbReference>
<dbReference type="CDD" id="cd01166">
    <property type="entry name" value="KdgK"/>
    <property type="match status" value="1"/>
</dbReference>
<sequence length="345" mass="36741">MPAPASSAPELLTFGEAMAMFVAESPGELAEVEHFRRRIAGADTNVAIGLARLGFHVGWLSRVGDDGFGTFIRRTLEAEGLDCRHLSCDPDHPTGLLFKERALAGADPSVTYFRRGSAASHLGPADAEAVDFRALRHLHATGIPSALSPSARALSGHMLTRARDAGASVSFDPNLRPSLWPSETEMRDTLNELAAHSDWVLPGLSEGRRLTGRDSPEAIADFYLERGAQAVIIKLGPEGSYYRGTLGGQQDSFTLPGFAVDDVVDTVGAGDGFAVGVVSALLDGRSPREAVRRGNLIGSLAVQVVGDMEGLPNRKHLATLEAKLSALKTRSLTHEEAHPGLWPPE</sequence>
<dbReference type="InterPro" id="IPR052700">
    <property type="entry name" value="Carb_kinase_PfkB-like"/>
</dbReference>
<reference evidence="5 6" key="1">
    <citation type="submission" date="2019-03" db="EMBL/GenBank/DDBJ databases">
        <title>Genomic Encyclopedia of Type Strains, Phase III (KMG-III): the genomes of soil and plant-associated and newly described type strains.</title>
        <authorList>
            <person name="Whitman W."/>
        </authorList>
    </citation>
    <scope>NUCLEOTIDE SEQUENCE [LARGE SCALE GENOMIC DNA]</scope>
    <source>
        <strain evidence="5 6">CECT 5797</strain>
    </source>
</reference>
<name>A0A4R6ZTN4_9GAMM</name>
<dbReference type="GO" id="GO:0016301">
    <property type="term" value="F:kinase activity"/>
    <property type="evidence" value="ECO:0007669"/>
    <property type="project" value="UniProtKB-KW"/>
</dbReference>
<dbReference type="InterPro" id="IPR002173">
    <property type="entry name" value="Carboh/pur_kinase_PfkB_CS"/>
</dbReference>
<feature type="domain" description="Carbohydrate kinase PfkB" evidence="4">
    <location>
        <begin position="10"/>
        <end position="313"/>
    </location>
</feature>
<comment type="caution">
    <text evidence="5">The sequence shown here is derived from an EMBL/GenBank/DDBJ whole genome shotgun (WGS) entry which is preliminary data.</text>
</comment>
<accession>A0A4R6ZTN4</accession>
<proteinExistence type="inferred from homology"/>
<evidence type="ECO:0000256" key="1">
    <source>
        <dbReference type="ARBA" id="ARBA00010688"/>
    </source>
</evidence>
<protein>
    <submittedName>
        <fullName evidence="5">2-dehydro-3-deoxygluconokinase/dehydrogluconokinase</fullName>
    </submittedName>
</protein>
<dbReference type="InterPro" id="IPR011611">
    <property type="entry name" value="PfkB_dom"/>
</dbReference>
<evidence type="ECO:0000259" key="4">
    <source>
        <dbReference type="Pfam" id="PF00294"/>
    </source>
</evidence>
<gene>
    <name evidence="5" type="ORF">DFP85_10468</name>
</gene>
<dbReference type="EMBL" id="SNZJ01000004">
    <property type="protein sequence ID" value="TDR56153.1"/>
    <property type="molecule type" value="Genomic_DNA"/>
</dbReference>
<dbReference type="InterPro" id="IPR029056">
    <property type="entry name" value="Ribokinase-like"/>
</dbReference>
<dbReference type="PANTHER" id="PTHR43320">
    <property type="entry name" value="SUGAR KINASE"/>
    <property type="match status" value="1"/>
</dbReference>
<comment type="similarity">
    <text evidence="1">Belongs to the carbohydrate kinase PfkB family.</text>
</comment>
<keyword evidence="3 5" id="KW-0418">Kinase</keyword>
<dbReference type="RefSeq" id="WP_133635104.1">
    <property type="nucleotide sequence ID" value="NZ_SNZJ01000004.1"/>
</dbReference>
<dbReference type="PANTHER" id="PTHR43320:SF2">
    <property type="entry name" value="2-DEHYDRO-3-DEOXYGLUCONOKINASE_2-DEHYDRO-3-DEOXYGALACTONOKINASE"/>
    <property type="match status" value="1"/>
</dbReference>
<dbReference type="OrthoDB" id="9795789at2"/>
<dbReference type="SUPFAM" id="SSF53613">
    <property type="entry name" value="Ribokinase-like"/>
    <property type="match status" value="1"/>
</dbReference>